<dbReference type="Pfam" id="PF00092">
    <property type="entry name" value="VWA"/>
    <property type="match status" value="1"/>
</dbReference>
<feature type="region of interest" description="Disordered" evidence="1">
    <location>
        <begin position="150"/>
        <end position="196"/>
    </location>
</feature>
<evidence type="ECO:0000259" key="3">
    <source>
        <dbReference type="PROSITE" id="PS50234"/>
    </source>
</evidence>
<feature type="transmembrane region" description="Helical" evidence="2">
    <location>
        <begin position="116"/>
        <end position="135"/>
    </location>
</feature>
<dbReference type="InterPro" id="IPR022156">
    <property type="entry name" value="Uncharacterised_YfbK_N"/>
</dbReference>
<dbReference type="InterPro" id="IPR036465">
    <property type="entry name" value="vWFA_dom_sf"/>
</dbReference>
<dbReference type="InterPro" id="IPR021908">
    <property type="entry name" value="YfbK_C"/>
</dbReference>
<dbReference type="Pfam" id="PF12034">
    <property type="entry name" value="YfbK_C"/>
    <property type="match status" value="1"/>
</dbReference>
<dbReference type="CDD" id="cd01465">
    <property type="entry name" value="vWA_subgroup"/>
    <property type="match status" value="1"/>
</dbReference>
<dbReference type="RefSeq" id="WP_145084897.1">
    <property type="nucleotide sequence ID" value="NZ_CP036298.1"/>
</dbReference>
<dbReference type="SUPFAM" id="SSF53300">
    <property type="entry name" value="vWA-like"/>
    <property type="match status" value="1"/>
</dbReference>
<feature type="domain" description="VWFA" evidence="3">
    <location>
        <begin position="527"/>
        <end position="705"/>
    </location>
</feature>
<feature type="compositionally biased region" description="Low complexity" evidence="1">
    <location>
        <begin position="150"/>
        <end position="170"/>
    </location>
</feature>
<dbReference type="SMART" id="SM00327">
    <property type="entry name" value="VWA"/>
    <property type="match status" value="1"/>
</dbReference>
<keyword evidence="5" id="KW-1185">Reference proteome</keyword>
<dbReference type="AlphaFoldDB" id="A0A518GFT9"/>
<dbReference type="EMBL" id="CP036298">
    <property type="protein sequence ID" value="QDV27464.1"/>
    <property type="molecule type" value="Genomic_DNA"/>
</dbReference>
<dbReference type="PANTHER" id="PTHR10579">
    <property type="entry name" value="CALCIUM-ACTIVATED CHLORIDE CHANNEL REGULATOR"/>
    <property type="match status" value="1"/>
</dbReference>
<proteinExistence type="predicted"/>
<sequence>MSEKNKKSDPLNARPWKEWELTAYALGELDGEAVSQIVAAAQREPKLAAEIAAIRATSDHISQVYQTETPAGMGPERLSTIFSQAATSNAVPAEAAATPLPRKDASRKTAAIRRGVWFGVLGTAASLATALFFSLPQMFSPLALQETAPRSADDASSSPALPRVSSSPVSDAHESLASKLASNEGGTGVEDYAASTGDEVVDEYVPRYEAVESEELDAGTADLARNSTKDSAGLGYGYGGDAMGMGGGGYGGMMGGGGAGGMMGSGGYGLEAATPENAPNPNGIDASGIPGANAGPGGRPVLSKQLYGDKGYMSDDARLSDLTNEDEASKNFSPFFSGSPNEPAMPALGLPQATESEGRRALQRFGWAEIVGRESRLSTGEAKSVPEGFSRYRKQAAGYRRYDPRGGMLGENFPDGNNTDRYQSLTENAFQRVDDAPLSTLSIDVDTASFVKARQLLLEAGRLPPPDAVRIEEFINYFEYEYAGPHGDDPFGADLAVANCPWAPEHKLVRIALQATKVDLAERPKANIVFLLDVSGSMDEPNKLPLVKESIRMLVEQLGENDRVAMVVYAGAAGCVLESTRGDQQEEILGALQKLSAGGSTNGGQGIELAYNLARDHFIPGGINRVVLCTDGDFNVGVTSTNSLVELVEENAKGNTFLTVLGFGMGNTNDAMMEQISNRGNGVYGFVDSRREAHRQMVRQLAGNLMTVAKDVKIQVEFNPTKVQEYRLLGYENRIMAAADFNNDKKDAGEIGAGHRVTALYEIVPIGDATGRQGRGDVDELRYQPKSAGATVVAESTEEASSELLAVKLRYKQPEGNTSKLLMFPLEDQATDWSEVDRDFQWAAAMAEFGMLLRNSPHRGKATWSSLSELSDAAAGVNPDGSRQECLQMIRRASQLSGNNSHPGSFNR</sequence>
<gene>
    <name evidence="4" type="ORF">Q31a_58530</name>
</gene>
<dbReference type="Proteomes" id="UP000318017">
    <property type="component" value="Chromosome"/>
</dbReference>
<dbReference type="InterPro" id="IPR002035">
    <property type="entry name" value="VWF_A"/>
</dbReference>
<protein>
    <submittedName>
        <fullName evidence="4">von Willebrand factor</fullName>
    </submittedName>
</protein>
<evidence type="ECO:0000313" key="5">
    <source>
        <dbReference type="Proteomes" id="UP000318017"/>
    </source>
</evidence>
<keyword evidence="2" id="KW-0472">Membrane</keyword>
<dbReference type="InterPro" id="IPR051266">
    <property type="entry name" value="CLCR"/>
</dbReference>
<dbReference type="Pfam" id="PF12450">
    <property type="entry name" value="vWF_A"/>
    <property type="match status" value="1"/>
</dbReference>
<dbReference type="OrthoDB" id="9805121at2"/>
<accession>A0A518GFT9</accession>
<keyword evidence="2" id="KW-1133">Transmembrane helix</keyword>
<keyword evidence="2" id="KW-0812">Transmembrane</keyword>
<evidence type="ECO:0000313" key="4">
    <source>
        <dbReference type="EMBL" id="QDV27464.1"/>
    </source>
</evidence>
<evidence type="ECO:0000256" key="1">
    <source>
        <dbReference type="SAM" id="MobiDB-lite"/>
    </source>
</evidence>
<dbReference type="Gene3D" id="3.40.50.410">
    <property type="entry name" value="von Willebrand factor, type A domain"/>
    <property type="match status" value="1"/>
</dbReference>
<name>A0A518GFT9_9BACT</name>
<reference evidence="4 5" key="1">
    <citation type="submission" date="2019-02" db="EMBL/GenBank/DDBJ databases">
        <title>Deep-cultivation of Planctomycetes and their phenomic and genomic characterization uncovers novel biology.</title>
        <authorList>
            <person name="Wiegand S."/>
            <person name="Jogler M."/>
            <person name="Boedeker C."/>
            <person name="Pinto D."/>
            <person name="Vollmers J."/>
            <person name="Rivas-Marin E."/>
            <person name="Kohn T."/>
            <person name="Peeters S.H."/>
            <person name="Heuer A."/>
            <person name="Rast P."/>
            <person name="Oberbeckmann S."/>
            <person name="Bunk B."/>
            <person name="Jeske O."/>
            <person name="Meyerdierks A."/>
            <person name="Storesund J.E."/>
            <person name="Kallscheuer N."/>
            <person name="Luecker S."/>
            <person name="Lage O.M."/>
            <person name="Pohl T."/>
            <person name="Merkel B.J."/>
            <person name="Hornburger P."/>
            <person name="Mueller R.-W."/>
            <person name="Bruemmer F."/>
            <person name="Labrenz M."/>
            <person name="Spormann A.M."/>
            <person name="Op den Camp H."/>
            <person name="Overmann J."/>
            <person name="Amann R."/>
            <person name="Jetten M.S.M."/>
            <person name="Mascher T."/>
            <person name="Medema M.H."/>
            <person name="Devos D.P."/>
            <person name="Kaster A.-K."/>
            <person name="Ovreas L."/>
            <person name="Rohde M."/>
            <person name="Galperin M.Y."/>
            <person name="Jogler C."/>
        </authorList>
    </citation>
    <scope>NUCLEOTIDE SEQUENCE [LARGE SCALE GENOMIC DNA]</scope>
    <source>
        <strain evidence="4 5">Q31a</strain>
    </source>
</reference>
<evidence type="ECO:0000256" key="2">
    <source>
        <dbReference type="SAM" id="Phobius"/>
    </source>
</evidence>
<dbReference type="PROSITE" id="PS50234">
    <property type="entry name" value="VWFA"/>
    <property type="match status" value="1"/>
</dbReference>
<dbReference type="KEGG" id="ahel:Q31a_58530"/>
<organism evidence="4 5">
    <name type="scientific">Aureliella helgolandensis</name>
    <dbReference type="NCBI Taxonomy" id="2527968"/>
    <lineage>
        <taxon>Bacteria</taxon>
        <taxon>Pseudomonadati</taxon>
        <taxon>Planctomycetota</taxon>
        <taxon>Planctomycetia</taxon>
        <taxon>Pirellulales</taxon>
        <taxon>Pirellulaceae</taxon>
        <taxon>Aureliella</taxon>
    </lineage>
</organism>
<dbReference type="PANTHER" id="PTHR10579:SF43">
    <property type="entry name" value="ZINC FINGER (C3HC4-TYPE RING FINGER) FAMILY PROTEIN"/>
    <property type="match status" value="1"/>
</dbReference>